<protein>
    <submittedName>
        <fullName evidence="1">YceD family protein</fullName>
    </submittedName>
</protein>
<dbReference type="Pfam" id="PF02620">
    <property type="entry name" value="YceD"/>
    <property type="match status" value="1"/>
</dbReference>
<gene>
    <name evidence="1" type="ORF">Q9295_03905</name>
</gene>
<proteinExistence type="predicted"/>
<organism evidence="1 2">
    <name type="scientific">Pseudogemmobacter lacusdianii</name>
    <dbReference type="NCBI Taxonomy" id="3069608"/>
    <lineage>
        <taxon>Bacteria</taxon>
        <taxon>Pseudomonadati</taxon>
        <taxon>Pseudomonadota</taxon>
        <taxon>Alphaproteobacteria</taxon>
        <taxon>Rhodobacterales</taxon>
        <taxon>Paracoccaceae</taxon>
        <taxon>Pseudogemmobacter</taxon>
    </lineage>
</organism>
<name>A0ABU0VX78_9RHOB</name>
<dbReference type="InterPro" id="IPR003772">
    <property type="entry name" value="YceD"/>
</dbReference>
<sequence>MTEKDPTRFRSATLSHRKVTRFRLVPDAATRKELAQSLDLIDLPEASLEGEIAPTGKADFILKAQLLAHAVQSCVISLKPVQSRIDEPIARHYLADYETPEEDEIEISEDDNSEPLPEVIDLVEVLRESLALALPPYPRAKGAELGQAVFAPEGATPLRDEDLRPFAGLAALVKKDSAEDE</sequence>
<keyword evidence="2" id="KW-1185">Reference proteome</keyword>
<evidence type="ECO:0000313" key="2">
    <source>
        <dbReference type="Proteomes" id="UP001239680"/>
    </source>
</evidence>
<comment type="caution">
    <text evidence="1">The sequence shown here is derived from an EMBL/GenBank/DDBJ whole genome shotgun (WGS) entry which is preliminary data.</text>
</comment>
<evidence type="ECO:0000313" key="1">
    <source>
        <dbReference type="EMBL" id="MDQ2065505.1"/>
    </source>
</evidence>
<accession>A0ABU0VX78</accession>
<dbReference type="RefSeq" id="WP_306679193.1">
    <property type="nucleotide sequence ID" value="NZ_JAVDBT010000003.1"/>
</dbReference>
<reference evidence="1 2" key="1">
    <citation type="submission" date="2023-08" db="EMBL/GenBank/DDBJ databases">
        <title>Characterization of two Paracoccaceae strains isolated from Phycosphere and proposal of Xinfangfangia lacusdiani sp. nov.</title>
        <authorList>
            <person name="Deng Y."/>
            <person name="Zhang Y.Q."/>
        </authorList>
    </citation>
    <scope>NUCLEOTIDE SEQUENCE [LARGE SCALE GENOMIC DNA]</scope>
    <source>
        <strain evidence="1 2">CPCC 101601</strain>
    </source>
</reference>
<dbReference type="EMBL" id="JAVDBT010000003">
    <property type="protein sequence ID" value="MDQ2065505.1"/>
    <property type="molecule type" value="Genomic_DNA"/>
</dbReference>
<dbReference type="Proteomes" id="UP001239680">
    <property type="component" value="Unassembled WGS sequence"/>
</dbReference>